<sequence>MEATLDHILDVLGGALPTLLTQFGITVILLAIGVFLYQLLTPFHERSLVAQGNSAAGIVLAGAVLALAIPLASTLATSTALIDIVLWGVVALVLQLVTLLVVALVLRGFKEQIERGNDAAALTLAATQVAVALLNAGAMAG</sequence>
<keyword evidence="4 7" id="KW-0812">Transmembrane</keyword>
<gene>
    <name evidence="8" type="ORF">D3874_16525</name>
</gene>
<evidence type="ECO:0000313" key="8">
    <source>
        <dbReference type="EMBL" id="RJF88421.1"/>
    </source>
</evidence>
<comment type="caution">
    <text evidence="8">The sequence shown here is derived from an EMBL/GenBank/DDBJ whole genome shotgun (WGS) entry which is preliminary data.</text>
</comment>
<dbReference type="PANTHER" id="PTHR40043:SF1">
    <property type="entry name" value="UPF0719 INNER MEMBRANE PROTEIN YJFL"/>
    <property type="match status" value="1"/>
</dbReference>
<dbReference type="EMBL" id="QYUK01000011">
    <property type="protein sequence ID" value="RJF88421.1"/>
    <property type="molecule type" value="Genomic_DNA"/>
</dbReference>
<keyword evidence="9" id="KW-1185">Reference proteome</keyword>
<name>A0A418WEI2_9PROT</name>
<feature type="transmembrane region" description="Helical" evidence="7">
    <location>
        <begin position="84"/>
        <end position="107"/>
    </location>
</feature>
<proteinExistence type="inferred from homology"/>
<feature type="transmembrane region" description="Helical" evidence="7">
    <location>
        <begin position="119"/>
        <end position="140"/>
    </location>
</feature>
<dbReference type="InterPro" id="IPR007140">
    <property type="entry name" value="DUF350"/>
</dbReference>
<protein>
    <submittedName>
        <fullName evidence="8">DUF350 domain-containing protein</fullName>
    </submittedName>
</protein>
<dbReference type="PANTHER" id="PTHR40043">
    <property type="entry name" value="UPF0719 INNER MEMBRANE PROTEIN YJFL"/>
    <property type="match status" value="1"/>
</dbReference>
<dbReference type="RefSeq" id="WP_119779057.1">
    <property type="nucleotide sequence ID" value="NZ_QYUK01000011.1"/>
</dbReference>
<evidence type="ECO:0000256" key="7">
    <source>
        <dbReference type="SAM" id="Phobius"/>
    </source>
</evidence>
<dbReference type="OrthoDB" id="5395971at2"/>
<evidence type="ECO:0000256" key="1">
    <source>
        <dbReference type="ARBA" id="ARBA00004651"/>
    </source>
</evidence>
<comment type="subcellular location">
    <subcellularLocation>
        <location evidence="1">Cell membrane</location>
        <topology evidence="1">Multi-pass membrane protein</topology>
    </subcellularLocation>
</comment>
<keyword evidence="5 7" id="KW-1133">Transmembrane helix</keyword>
<feature type="transmembrane region" description="Helical" evidence="7">
    <location>
        <begin position="20"/>
        <end position="40"/>
    </location>
</feature>
<organism evidence="8 9">
    <name type="scientific">Oleomonas cavernae</name>
    <dbReference type="NCBI Taxonomy" id="2320859"/>
    <lineage>
        <taxon>Bacteria</taxon>
        <taxon>Pseudomonadati</taxon>
        <taxon>Pseudomonadota</taxon>
        <taxon>Alphaproteobacteria</taxon>
        <taxon>Acetobacterales</taxon>
        <taxon>Acetobacteraceae</taxon>
        <taxon>Oleomonas</taxon>
    </lineage>
</organism>
<accession>A0A418WEI2</accession>
<evidence type="ECO:0000256" key="5">
    <source>
        <dbReference type="ARBA" id="ARBA00022989"/>
    </source>
</evidence>
<evidence type="ECO:0000256" key="6">
    <source>
        <dbReference type="ARBA" id="ARBA00023136"/>
    </source>
</evidence>
<feature type="transmembrane region" description="Helical" evidence="7">
    <location>
        <begin position="52"/>
        <end position="72"/>
    </location>
</feature>
<dbReference type="Proteomes" id="UP000284605">
    <property type="component" value="Unassembled WGS sequence"/>
</dbReference>
<reference evidence="8 9" key="1">
    <citation type="submission" date="2018-09" db="EMBL/GenBank/DDBJ databases">
        <authorList>
            <person name="Zhu H."/>
        </authorList>
    </citation>
    <scope>NUCLEOTIDE SEQUENCE [LARGE SCALE GENOMIC DNA]</scope>
    <source>
        <strain evidence="8 9">K1W22B-8</strain>
    </source>
</reference>
<comment type="similarity">
    <text evidence="2">Belongs to the UPF0719 family.</text>
</comment>
<evidence type="ECO:0000256" key="2">
    <source>
        <dbReference type="ARBA" id="ARBA00005779"/>
    </source>
</evidence>
<dbReference type="Pfam" id="PF03994">
    <property type="entry name" value="DUF350"/>
    <property type="match status" value="1"/>
</dbReference>
<dbReference type="GO" id="GO:0005886">
    <property type="term" value="C:plasma membrane"/>
    <property type="evidence" value="ECO:0007669"/>
    <property type="project" value="UniProtKB-SubCell"/>
</dbReference>
<dbReference type="AlphaFoldDB" id="A0A418WEI2"/>
<evidence type="ECO:0000313" key="9">
    <source>
        <dbReference type="Proteomes" id="UP000284605"/>
    </source>
</evidence>
<keyword evidence="6 7" id="KW-0472">Membrane</keyword>
<keyword evidence="3" id="KW-1003">Cell membrane</keyword>
<evidence type="ECO:0000256" key="4">
    <source>
        <dbReference type="ARBA" id="ARBA00022692"/>
    </source>
</evidence>
<evidence type="ECO:0000256" key="3">
    <source>
        <dbReference type="ARBA" id="ARBA00022475"/>
    </source>
</evidence>